<gene>
    <name evidence="2" type="ORF">OCBIM_22002712mg</name>
</gene>
<keyword evidence="1" id="KW-0732">Signal</keyword>
<accession>A0A0L8G0I9</accession>
<organism evidence="2">
    <name type="scientific">Octopus bimaculoides</name>
    <name type="common">California two-spotted octopus</name>
    <dbReference type="NCBI Taxonomy" id="37653"/>
    <lineage>
        <taxon>Eukaryota</taxon>
        <taxon>Metazoa</taxon>
        <taxon>Spiralia</taxon>
        <taxon>Lophotrochozoa</taxon>
        <taxon>Mollusca</taxon>
        <taxon>Cephalopoda</taxon>
        <taxon>Coleoidea</taxon>
        <taxon>Octopodiformes</taxon>
        <taxon>Octopoda</taxon>
        <taxon>Incirrata</taxon>
        <taxon>Octopodidae</taxon>
        <taxon>Octopus</taxon>
    </lineage>
</organism>
<dbReference type="EMBL" id="KQ424755">
    <property type="protein sequence ID" value="KOF70522.1"/>
    <property type="molecule type" value="Genomic_DNA"/>
</dbReference>
<name>A0A0L8G0I9_OCTBM</name>
<evidence type="ECO:0000313" key="2">
    <source>
        <dbReference type="EMBL" id="KOF70522.1"/>
    </source>
</evidence>
<reference evidence="2" key="1">
    <citation type="submission" date="2015-07" db="EMBL/GenBank/DDBJ databases">
        <title>MeaNS - Measles Nucleotide Surveillance Program.</title>
        <authorList>
            <person name="Tran T."/>
            <person name="Druce J."/>
        </authorList>
    </citation>
    <scope>NUCLEOTIDE SEQUENCE</scope>
    <source>
        <strain evidence="2">UCB-OBI-ISO-001</strain>
        <tissue evidence="2">Gonad</tissue>
    </source>
</reference>
<feature type="chain" id="PRO_5012249490" evidence="1">
    <location>
        <begin position="16"/>
        <end position="60"/>
    </location>
</feature>
<sequence>MLSLILLYTYFYCIARLHGCHKTASSSHILQSQLIISHSEKCSHTNQPVTYMSHSKLSLH</sequence>
<feature type="signal peptide" evidence="1">
    <location>
        <begin position="1"/>
        <end position="15"/>
    </location>
</feature>
<protein>
    <submittedName>
        <fullName evidence="2">Uncharacterized protein</fullName>
    </submittedName>
</protein>
<proteinExistence type="predicted"/>
<dbReference type="AlphaFoldDB" id="A0A0L8G0I9"/>
<evidence type="ECO:0000256" key="1">
    <source>
        <dbReference type="SAM" id="SignalP"/>
    </source>
</evidence>